<dbReference type="Gene3D" id="3.40.710.10">
    <property type="entry name" value="DD-peptidase/beta-lactamase superfamily"/>
    <property type="match status" value="1"/>
</dbReference>
<dbReference type="InterPro" id="IPR015868">
    <property type="entry name" value="Glutaminase"/>
</dbReference>
<evidence type="ECO:0000256" key="3">
    <source>
        <dbReference type="ARBA" id="ARBA00012918"/>
    </source>
</evidence>
<evidence type="ECO:0000256" key="1">
    <source>
        <dbReference type="ARBA" id="ARBA00011076"/>
    </source>
</evidence>
<comment type="similarity">
    <text evidence="1 6">Belongs to the glutaminase family.</text>
</comment>
<feature type="binding site" evidence="6">
    <location>
        <position position="189"/>
    </location>
    <ligand>
        <name>substrate</name>
    </ligand>
</feature>
<dbReference type="PANTHER" id="PTHR12544">
    <property type="entry name" value="GLUTAMINASE"/>
    <property type="match status" value="1"/>
</dbReference>
<organism evidence="7 9">
    <name type="scientific">Clostridium botulinum</name>
    <dbReference type="NCBI Taxonomy" id="1491"/>
    <lineage>
        <taxon>Bacteria</taxon>
        <taxon>Bacillati</taxon>
        <taxon>Bacillota</taxon>
        <taxon>Clostridia</taxon>
        <taxon>Eubacteriales</taxon>
        <taxon>Clostridiaceae</taxon>
        <taxon>Clostridium</taxon>
    </lineage>
</organism>
<protein>
    <recommendedName>
        <fullName evidence="3 6">Glutaminase</fullName>
        <ecNumber evidence="3 6">3.5.1.2</ecNumber>
    </recommendedName>
</protein>
<reference evidence="8" key="3">
    <citation type="submission" date="2021-02" db="EMBL/GenBank/DDBJ databases">
        <authorList>
            <person name="Dover N."/>
            <person name="Barash J.R."/>
            <person name="Bell J.M."/>
            <person name="Sylvester M.D."/>
            <person name="Arnon S."/>
        </authorList>
    </citation>
    <scope>NUCLEOTIDE SEQUENCE</scope>
    <source>
        <strain evidence="8">IBCA10-7060</strain>
    </source>
</reference>
<comment type="catalytic activity">
    <reaction evidence="5 6">
        <text>L-glutamine + H2O = L-glutamate + NH4(+)</text>
        <dbReference type="Rhea" id="RHEA:15889"/>
        <dbReference type="ChEBI" id="CHEBI:15377"/>
        <dbReference type="ChEBI" id="CHEBI:28938"/>
        <dbReference type="ChEBI" id="CHEBI:29985"/>
        <dbReference type="ChEBI" id="CHEBI:58359"/>
        <dbReference type="EC" id="3.5.1.2"/>
    </reaction>
</comment>
<evidence type="ECO:0000256" key="2">
    <source>
        <dbReference type="ARBA" id="ARBA00011881"/>
    </source>
</evidence>
<dbReference type="GO" id="GO:0006537">
    <property type="term" value="P:glutamate biosynthetic process"/>
    <property type="evidence" value="ECO:0007669"/>
    <property type="project" value="TreeGrafter"/>
</dbReference>
<dbReference type="Proteomes" id="UP000473887">
    <property type="component" value="Unassembled WGS sequence"/>
</dbReference>
<feature type="binding site" evidence="6">
    <location>
        <position position="259"/>
    </location>
    <ligand>
        <name>substrate</name>
    </ligand>
</feature>
<evidence type="ECO:0000256" key="4">
    <source>
        <dbReference type="ARBA" id="ARBA00022801"/>
    </source>
</evidence>
<dbReference type="RefSeq" id="WP_004442372.1">
    <property type="nucleotide sequence ID" value="NZ_AP025140.1"/>
</dbReference>
<dbReference type="EC" id="3.5.1.2" evidence="3 6"/>
<dbReference type="GO" id="GO:0006543">
    <property type="term" value="P:L-glutamine catabolic process"/>
    <property type="evidence" value="ECO:0007669"/>
    <property type="project" value="TreeGrafter"/>
</dbReference>
<dbReference type="NCBIfam" id="TIGR03814">
    <property type="entry name" value="Gln_ase"/>
    <property type="match status" value="1"/>
</dbReference>
<dbReference type="EMBL" id="CP069280">
    <property type="protein sequence ID" value="QRI52715.1"/>
    <property type="molecule type" value="Genomic_DNA"/>
</dbReference>
<proteinExistence type="inferred from homology"/>
<dbReference type="InterPro" id="IPR012338">
    <property type="entry name" value="Beta-lactam/transpept-like"/>
</dbReference>
<evidence type="ECO:0000313" key="7">
    <source>
        <dbReference type="EMBL" id="NEZ91251.1"/>
    </source>
</evidence>
<reference evidence="8 10" key="1">
    <citation type="journal article" date="2014" name="J. Infect. Dis.">
        <title>Molecular characterization of a novel botulinum neurotoxin type H gene.</title>
        <authorList>
            <person name="Dover N."/>
            <person name="Barash J.R."/>
            <person name="Hill K.K."/>
            <person name="Xie G."/>
            <person name="Arnon S.S."/>
        </authorList>
    </citation>
    <scope>NUCLEOTIDE SEQUENCE [LARGE SCALE GENOMIC DNA]</scope>
    <source>
        <strain evidence="8 10">IBCA10-7060</strain>
    </source>
</reference>
<dbReference type="Pfam" id="PF04960">
    <property type="entry name" value="Glutaminase"/>
    <property type="match status" value="1"/>
</dbReference>
<sequence>MNRLLKTIIENNRKWVSEGKVASYIPELSKMDKNLLGISVCTLGGEEYWEGDAEVKFTIQSISKIVTLMLAIIDNGEDYVFSKVGMEPTETAFNSIVNLEAKESHKPINPMINAGAIVVASMVAGKDSDEKFDRILKFTRKISGNNNIDINLNVYKSEKETGHRNRALAYFMKSTGALKGNVEEILDVYFKQCSIEITCKDLARIGVMLANDGVSPYTGDRIVPRHVARIVKTIMVTCGMYDASGNFAVHIGIPAKSGVGGGIVACAPRRMGIGVLGTALDEKGNSIAGTKILEELSKQLDLSIF</sequence>
<feature type="binding site" evidence="6">
    <location>
        <position position="113"/>
    </location>
    <ligand>
        <name>substrate</name>
    </ligand>
</feature>
<dbReference type="GO" id="GO:0004359">
    <property type="term" value="F:glutaminase activity"/>
    <property type="evidence" value="ECO:0007669"/>
    <property type="project" value="UniProtKB-UniRule"/>
</dbReference>
<dbReference type="SUPFAM" id="SSF56601">
    <property type="entry name" value="beta-lactamase/transpeptidase-like"/>
    <property type="match status" value="1"/>
</dbReference>
<dbReference type="PANTHER" id="PTHR12544:SF29">
    <property type="entry name" value="GLUTAMINASE"/>
    <property type="match status" value="1"/>
</dbReference>
<accession>A0A0A2HKM6</accession>
<evidence type="ECO:0000313" key="10">
    <source>
        <dbReference type="Proteomes" id="UP000663464"/>
    </source>
</evidence>
<evidence type="ECO:0000313" key="8">
    <source>
        <dbReference type="EMBL" id="QRI52715.1"/>
    </source>
</evidence>
<dbReference type="Proteomes" id="UP000663464">
    <property type="component" value="Chromosome"/>
</dbReference>
<dbReference type="HAMAP" id="MF_00313">
    <property type="entry name" value="Glutaminase"/>
    <property type="match status" value="1"/>
</dbReference>
<dbReference type="FunFam" id="3.40.710.10:FF:000005">
    <property type="entry name" value="Glutaminase"/>
    <property type="match status" value="1"/>
</dbReference>
<feature type="binding site" evidence="6">
    <location>
        <position position="61"/>
    </location>
    <ligand>
        <name>substrate</name>
    </ligand>
</feature>
<feature type="binding site" evidence="6">
    <location>
        <position position="165"/>
    </location>
    <ligand>
        <name>substrate</name>
    </ligand>
</feature>
<feature type="binding site" evidence="6">
    <location>
        <position position="158"/>
    </location>
    <ligand>
        <name>substrate</name>
    </ligand>
</feature>
<dbReference type="AlphaFoldDB" id="A0A0A2HKM6"/>
<evidence type="ECO:0000256" key="5">
    <source>
        <dbReference type="ARBA" id="ARBA00049534"/>
    </source>
</evidence>
<name>A0A0A2HKM6_CLOBO</name>
<evidence type="ECO:0000313" key="9">
    <source>
        <dbReference type="Proteomes" id="UP000473887"/>
    </source>
</evidence>
<dbReference type="EMBL" id="SGKC01000005">
    <property type="protein sequence ID" value="NEZ91251.1"/>
    <property type="molecule type" value="Genomic_DNA"/>
</dbReference>
<keyword evidence="6" id="KW-0007">Acetylation</keyword>
<feature type="binding site" evidence="6">
    <location>
        <position position="241"/>
    </location>
    <ligand>
        <name>substrate</name>
    </ligand>
</feature>
<evidence type="ECO:0000256" key="6">
    <source>
        <dbReference type="HAMAP-Rule" id="MF_00313"/>
    </source>
</evidence>
<reference evidence="7 9" key="2">
    <citation type="submission" date="2019-02" db="EMBL/GenBank/DDBJ databases">
        <title>Genome sequencing of Clostridium botulinum clinical isolates.</title>
        <authorList>
            <person name="Brunt J."/>
            <person name="Van Vliet A.H.M."/>
            <person name="Stringer S.C."/>
            <person name="Grant K.A."/>
            <person name="Carter A.C."/>
            <person name="Peck M.W."/>
        </authorList>
    </citation>
    <scope>NUCLEOTIDE SEQUENCE [LARGE SCALE GENOMIC DNA]</scope>
    <source>
        <strain evidence="7 9">H142660711</strain>
    </source>
</reference>
<comment type="subunit">
    <text evidence="2 6">Homotetramer.</text>
</comment>
<keyword evidence="4 6" id="KW-0378">Hydrolase</keyword>
<gene>
    <name evidence="6 7" type="primary">glsA</name>
    <name evidence="7" type="ORF">EXM69_04650</name>
    <name evidence="8" type="ORF">JQS73_14920</name>
</gene>